<dbReference type="Gene3D" id="3.40.720.10">
    <property type="entry name" value="Alkaline Phosphatase, subunit A"/>
    <property type="match status" value="1"/>
</dbReference>
<evidence type="ECO:0000313" key="2">
    <source>
        <dbReference type="Proteomes" id="UP001558652"/>
    </source>
</evidence>
<dbReference type="PANTHER" id="PTHR10974:SF73">
    <property type="entry name" value="FI21235P1"/>
    <property type="match status" value="1"/>
</dbReference>
<keyword evidence="2" id="KW-1185">Reference proteome</keyword>
<sequence>MKFIKAQGPIMCSGEQDWVKIIGSNAFITNEAKEKYGDIECSFTDILRSNDFGTQEGVTTTTHTEYNLEASDFVRVHCVAESGKRWSSIMAGIRHDQDVLDRTGWHLTPKDSLKLNVLMFGFDSLSRNTFIRKLPHSYNYIKGELSGVTLEGYNIVGDGTPQALIPILTGKTELELPDTRKRMRSKASYVNVYPFIWNDYRDNGYVTAYMEDTPSVGIFTYRLKGFDEVPTDHYMRPFFVDSEPNYSHYSKYCIGSLPRHKIMLDYARNMYVVYKDVPKFIFGFHGELSHDSYNLIGAADKDLLDWLKWFKIEGHLNNTVLILMSDHGHRFAAIRNTQQGKLEERLPWFTLIFPPWFKQAYPEAVTNLRLNSRRLTTPFDIYSTLRNILHFEGTGKGDLSQRSISLLQEVPEDRTCADAFIEPHWCACLDWEIVNENDPIVMKAAMEFVKFLNKYNSGYTDMCVPMRLENVLWSARLLPSSALRKFQQSADVDGFVPNMGANLDITMSTYQLKLTTLPGPALFEVSLTYYINARTFKFRIEDISRINQYGSQASCIEHTLEHLRKYCYCKTSL</sequence>
<dbReference type="SUPFAM" id="SSF53649">
    <property type="entry name" value="Alkaline phosphatase-like"/>
    <property type="match status" value="1"/>
</dbReference>
<dbReference type="CDD" id="cd16021">
    <property type="entry name" value="ALP_like"/>
    <property type="match status" value="1"/>
</dbReference>
<gene>
    <name evidence="1" type="ORF">AAG570_010360</name>
</gene>
<dbReference type="EMBL" id="JBFDAA010000005">
    <property type="protein sequence ID" value="KAL1132405.1"/>
    <property type="molecule type" value="Genomic_DNA"/>
</dbReference>
<accession>A0ABD0YMC3</accession>
<dbReference type="Pfam" id="PF02995">
    <property type="entry name" value="DUF229"/>
    <property type="match status" value="1"/>
</dbReference>
<dbReference type="FunFam" id="3.40.720.10:FF:000017">
    <property type="entry name" value="Predicted protein"/>
    <property type="match status" value="1"/>
</dbReference>
<dbReference type="Proteomes" id="UP001558652">
    <property type="component" value="Unassembled WGS sequence"/>
</dbReference>
<dbReference type="InterPro" id="IPR017850">
    <property type="entry name" value="Alkaline_phosphatase_core_sf"/>
</dbReference>
<evidence type="ECO:0000313" key="1">
    <source>
        <dbReference type="EMBL" id="KAL1132405.1"/>
    </source>
</evidence>
<reference evidence="1 2" key="1">
    <citation type="submission" date="2024-07" db="EMBL/GenBank/DDBJ databases">
        <title>Chromosome-level genome assembly of the water stick insect Ranatra chinensis (Heteroptera: Nepidae).</title>
        <authorList>
            <person name="Liu X."/>
        </authorList>
    </citation>
    <scope>NUCLEOTIDE SEQUENCE [LARGE SCALE GENOMIC DNA]</scope>
    <source>
        <strain evidence="1">Cailab_2021Rc</strain>
        <tissue evidence="1">Muscle</tissue>
    </source>
</reference>
<dbReference type="AlphaFoldDB" id="A0ABD0YMC3"/>
<dbReference type="PANTHER" id="PTHR10974">
    <property type="entry name" value="FI08016P-RELATED"/>
    <property type="match status" value="1"/>
</dbReference>
<name>A0ABD0YMC3_9HEMI</name>
<proteinExistence type="predicted"/>
<organism evidence="1 2">
    <name type="scientific">Ranatra chinensis</name>
    <dbReference type="NCBI Taxonomy" id="642074"/>
    <lineage>
        <taxon>Eukaryota</taxon>
        <taxon>Metazoa</taxon>
        <taxon>Ecdysozoa</taxon>
        <taxon>Arthropoda</taxon>
        <taxon>Hexapoda</taxon>
        <taxon>Insecta</taxon>
        <taxon>Pterygota</taxon>
        <taxon>Neoptera</taxon>
        <taxon>Paraneoptera</taxon>
        <taxon>Hemiptera</taxon>
        <taxon>Heteroptera</taxon>
        <taxon>Panheteroptera</taxon>
        <taxon>Nepomorpha</taxon>
        <taxon>Nepidae</taxon>
        <taxon>Ranatrinae</taxon>
        <taxon>Ranatra</taxon>
    </lineage>
</organism>
<dbReference type="InterPro" id="IPR004245">
    <property type="entry name" value="DUF229"/>
</dbReference>
<protein>
    <submittedName>
        <fullName evidence="1">Uncharacterized protein</fullName>
    </submittedName>
</protein>
<comment type="caution">
    <text evidence="1">The sequence shown here is derived from an EMBL/GenBank/DDBJ whole genome shotgun (WGS) entry which is preliminary data.</text>
</comment>